<dbReference type="EMBL" id="KB469315">
    <property type="protein sequence ID" value="EPQ50463.1"/>
    <property type="molecule type" value="Genomic_DNA"/>
</dbReference>
<feature type="region of interest" description="Disordered" evidence="1">
    <location>
        <begin position="1"/>
        <end position="59"/>
    </location>
</feature>
<organism evidence="2 3">
    <name type="scientific">Gloeophyllum trabeum (strain ATCC 11539 / FP-39264 / Madison 617)</name>
    <name type="common">Brown rot fungus</name>
    <dbReference type="NCBI Taxonomy" id="670483"/>
    <lineage>
        <taxon>Eukaryota</taxon>
        <taxon>Fungi</taxon>
        <taxon>Dikarya</taxon>
        <taxon>Basidiomycota</taxon>
        <taxon>Agaricomycotina</taxon>
        <taxon>Agaricomycetes</taxon>
        <taxon>Gloeophyllales</taxon>
        <taxon>Gloeophyllaceae</taxon>
        <taxon>Gloeophyllum</taxon>
    </lineage>
</organism>
<dbReference type="HOGENOM" id="CLU_2967240_0_0_1"/>
<dbReference type="OrthoDB" id="3263506at2759"/>
<evidence type="ECO:0000313" key="2">
    <source>
        <dbReference type="EMBL" id="EPQ50463.1"/>
    </source>
</evidence>
<feature type="non-terminal residue" evidence="2">
    <location>
        <position position="1"/>
    </location>
</feature>
<keyword evidence="3" id="KW-1185">Reference proteome</keyword>
<protein>
    <submittedName>
        <fullName evidence="2">Uncharacterized protein</fullName>
    </submittedName>
</protein>
<dbReference type="GeneID" id="19306737"/>
<accession>S7PSS4</accession>
<name>S7PSS4_GLOTA</name>
<dbReference type="AlphaFoldDB" id="S7PSS4"/>
<proteinExistence type="predicted"/>
<dbReference type="Proteomes" id="UP000030669">
    <property type="component" value="Unassembled WGS sequence"/>
</dbReference>
<dbReference type="KEGG" id="gtr:GLOTRDRAFT_50457"/>
<reference evidence="2 3" key="1">
    <citation type="journal article" date="2012" name="Science">
        <title>The Paleozoic origin of enzymatic lignin decomposition reconstructed from 31 fungal genomes.</title>
        <authorList>
            <person name="Floudas D."/>
            <person name="Binder M."/>
            <person name="Riley R."/>
            <person name="Barry K."/>
            <person name="Blanchette R.A."/>
            <person name="Henrissat B."/>
            <person name="Martinez A.T."/>
            <person name="Otillar R."/>
            <person name="Spatafora J.W."/>
            <person name="Yadav J.S."/>
            <person name="Aerts A."/>
            <person name="Benoit I."/>
            <person name="Boyd A."/>
            <person name="Carlson A."/>
            <person name="Copeland A."/>
            <person name="Coutinho P.M."/>
            <person name="de Vries R.P."/>
            <person name="Ferreira P."/>
            <person name="Findley K."/>
            <person name="Foster B."/>
            <person name="Gaskell J."/>
            <person name="Glotzer D."/>
            <person name="Gorecki P."/>
            <person name="Heitman J."/>
            <person name="Hesse C."/>
            <person name="Hori C."/>
            <person name="Igarashi K."/>
            <person name="Jurgens J.A."/>
            <person name="Kallen N."/>
            <person name="Kersten P."/>
            <person name="Kohler A."/>
            <person name="Kuees U."/>
            <person name="Kumar T.K.A."/>
            <person name="Kuo A."/>
            <person name="LaButti K."/>
            <person name="Larrondo L.F."/>
            <person name="Lindquist E."/>
            <person name="Ling A."/>
            <person name="Lombard V."/>
            <person name="Lucas S."/>
            <person name="Lundell T."/>
            <person name="Martin R."/>
            <person name="McLaughlin D.J."/>
            <person name="Morgenstern I."/>
            <person name="Morin E."/>
            <person name="Murat C."/>
            <person name="Nagy L.G."/>
            <person name="Nolan M."/>
            <person name="Ohm R.A."/>
            <person name="Patyshakuliyeva A."/>
            <person name="Rokas A."/>
            <person name="Ruiz-Duenas F.J."/>
            <person name="Sabat G."/>
            <person name="Salamov A."/>
            <person name="Samejima M."/>
            <person name="Schmutz J."/>
            <person name="Slot J.C."/>
            <person name="St John F."/>
            <person name="Stenlid J."/>
            <person name="Sun H."/>
            <person name="Sun S."/>
            <person name="Syed K."/>
            <person name="Tsang A."/>
            <person name="Wiebenga A."/>
            <person name="Young D."/>
            <person name="Pisabarro A."/>
            <person name="Eastwood D.C."/>
            <person name="Martin F."/>
            <person name="Cullen D."/>
            <person name="Grigoriev I.V."/>
            <person name="Hibbett D.S."/>
        </authorList>
    </citation>
    <scope>NUCLEOTIDE SEQUENCE [LARGE SCALE GENOMIC DNA]</scope>
    <source>
        <strain evidence="2 3">ATCC 11539</strain>
    </source>
</reference>
<gene>
    <name evidence="2" type="ORF">GLOTRDRAFT_50457</name>
</gene>
<evidence type="ECO:0000313" key="3">
    <source>
        <dbReference type="Proteomes" id="UP000030669"/>
    </source>
</evidence>
<evidence type="ECO:0000256" key="1">
    <source>
        <dbReference type="SAM" id="MobiDB-lite"/>
    </source>
</evidence>
<dbReference type="RefSeq" id="XP_007870999.1">
    <property type="nucleotide sequence ID" value="XM_007872808.1"/>
</dbReference>
<sequence length="59" mass="6420">ACRVRHPKEGLFNPHRADPRFPPSAPQNGSPQPPISMGSTRRGGNIDVPPWWSTPLGGH</sequence>